<gene>
    <name evidence="1" type="ORF">BVRB_032010</name>
</gene>
<accession>A0A0J8DRM0</accession>
<protein>
    <submittedName>
        <fullName evidence="1">Uncharacterized protein</fullName>
    </submittedName>
</protein>
<evidence type="ECO:0000313" key="1">
    <source>
        <dbReference type="EMBL" id="KMS93385.1"/>
    </source>
</evidence>
<dbReference type="Gramene" id="KMS93385">
    <property type="protein sequence ID" value="KMS93385"/>
    <property type="gene ID" value="BVRB_032010"/>
</dbReference>
<name>A0A0J8DRM0_BETVV</name>
<evidence type="ECO:0000313" key="2">
    <source>
        <dbReference type="Proteomes" id="UP000035740"/>
    </source>
</evidence>
<dbReference type="Proteomes" id="UP000035740">
    <property type="component" value="Unassembled WGS sequence"/>
</dbReference>
<dbReference type="AlphaFoldDB" id="A0A0J8DRM0"/>
<sequence>MTSFPCCIVSRLQFTLSAKNAKSPVILQLGDALEIVLQGRIHARETMSTKAYEGQCHDHYSLERCFTECSIALERIEMPYLRPKSLTC</sequence>
<proteinExistence type="predicted"/>
<keyword evidence="2" id="KW-1185">Reference proteome</keyword>
<reference evidence="1 2" key="1">
    <citation type="journal article" date="2014" name="Nature">
        <title>The genome of the recently domesticated crop plant sugar beet (Beta vulgaris).</title>
        <authorList>
            <person name="Dohm J.C."/>
            <person name="Minoche A.E."/>
            <person name="Holtgrawe D."/>
            <person name="Capella-Gutierrez S."/>
            <person name="Zakrzewski F."/>
            <person name="Tafer H."/>
            <person name="Rupp O."/>
            <person name="Sorensen T.R."/>
            <person name="Stracke R."/>
            <person name="Reinhardt R."/>
            <person name="Goesmann A."/>
            <person name="Kraft T."/>
            <person name="Schulz B."/>
            <person name="Stadler P.F."/>
            <person name="Schmidt T."/>
            <person name="Gabaldon T."/>
            <person name="Lehrach H."/>
            <person name="Weisshaar B."/>
            <person name="Himmelbauer H."/>
        </authorList>
    </citation>
    <scope>NUCLEOTIDE SEQUENCE [LARGE SCALE GENOMIC DNA]</scope>
    <source>
        <tissue evidence="1">Taproot</tissue>
    </source>
</reference>
<organism evidence="1 2">
    <name type="scientific">Beta vulgaris subsp. vulgaris</name>
    <name type="common">Beet</name>
    <dbReference type="NCBI Taxonomy" id="3555"/>
    <lineage>
        <taxon>Eukaryota</taxon>
        <taxon>Viridiplantae</taxon>
        <taxon>Streptophyta</taxon>
        <taxon>Embryophyta</taxon>
        <taxon>Tracheophyta</taxon>
        <taxon>Spermatophyta</taxon>
        <taxon>Magnoliopsida</taxon>
        <taxon>eudicotyledons</taxon>
        <taxon>Gunneridae</taxon>
        <taxon>Pentapetalae</taxon>
        <taxon>Caryophyllales</taxon>
        <taxon>Chenopodiaceae</taxon>
        <taxon>Betoideae</taxon>
        <taxon>Beta</taxon>
    </lineage>
</organism>
<dbReference type="EMBL" id="KQ103250">
    <property type="protein sequence ID" value="KMS93385.1"/>
    <property type="molecule type" value="Genomic_DNA"/>
</dbReference>